<dbReference type="RefSeq" id="WP_118244283.1">
    <property type="nucleotide sequence ID" value="NZ_QRJS01000035.1"/>
</dbReference>
<dbReference type="InterPro" id="IPR015037">
    <property type="entry name" value="DUF1919"/>
</dbReference>
<dbReference type="Pfam" id="PF08942">
    <property type="entry name" value="DUF1919"/>
    <property type="match status" value="1"/>
</dbReference>
<comment type="caution">
    <text evidence="1">The sequence shown here is derived from an EMBL/GenBank/DDBJ whole genome shotgun (WGS) entry which is preliminary data.</text>
</comment>
<proteinExistence type="predicted"/>
<organism evidence="1 2">
    <name type="scientific">Phocaeicola plebeius</name>
    <dbReference type="NCBI Taxonomy" id="310297"/>
    <lineage>
        <taxon>Bacteria</taxon>
        <taxon>Pseudomonadati</taxon>
        <taxon>Bacteroidota</taxon>
        <taxon>Bacteroidia</taxon>
        <taxon>Bacteroidales</taxon>
        <taxon>Bacteroidaceae</taxon>
        <taxon>Phocaeicola</taxon>
    </lineage>
</organism>
<dbReference type="EMBL" id="QRJS01000035">
    <property type="protein sequence ID" value="RHH41637.1"/>
    <property type="molecule type" value="Genomic_DNA"/>
</dbReference>
<protein>
    <submittedName>
        <fullName evidence="1">DUF1919 domain-containing protein</fullName>
    </submittedName>
</protein>
<accession>A0A414WU48</accession>
<dbReference type="AlphaFoldDB" id="A0A414WU48"/>
<evidence type="ECO:0000313" key="1">
    <source>
        <dbReference type="EMBL" id="RHH41637.1"/>
    </source>
</evidence>
<reference evidence="1 2" key="1">
    <citation type="submission" date="2018-08" db="EMBL/GenBank/DDBJ databases">
        <title>A genome reference for cultivated species of the human gut microbiota.</title>
        <authorList>
            <person name="Zou Y."/>
            <person name="Xue W."/>
            <person name="Luo G."/>
        </authorList>
    </citation>
    <scope>NUCLEOTIDE SEQUENCE [LARGE SCALE GENOMIC DNA]</scope>
    <source>
        <strain evidence="1 2">AM17-44</strain>
    </source>
</reference>
<gene>
    <name evidence="1" type="ORF">DW204_12175</name>
</gene>
<sequence length="205" mass="24773">MLRYIKLTYYSLIKSYRSKAIKNKTVSIISNNCWGGFMYQSCKLQYNSPFIGLFLFAPDYIKLLKNLEENLKRKFIYINREQSKYKNCIEKDYIIGVLEGTDIEFIFKHYHSIQEIETKWNRRLKRLDFNNMIVKFSDSDLCTPELIKEFENLPFKNKVCFTAMPFPQYKTVKFMREHSKRGHVINEWATSYKYYNFVKESNKLL</sequence>
<dbReference type="InterPro" id="IPR037226">
    <property type="entry name" value="CAC2185-like_sf"/>
</dbReference>
<dbReference type="Proteomes" id="UP000284998">
    <property type="component" value="Unassembled WGS sequence"/>
</dbReference>
<name>A0A414WU48_9BACT</name>
<evidence type="ECO:0000313" key="2">
    <source>
        <dbReference type="Proteomes" id="UP000284998"/>
    </source>
</evidence>
<dbReference type="SUPFAM" id="SSF142795">
    <property type="entry name" value="CAC2185-like"/>
    <property type="match status" value="1"/>
</dbReference>